<dbReference type="InterPro" id="IPR006597">
    <property type="entry name" value="Sel1-like"/>
</dbReference>
<feature type="domain" description="CHAT" evidence="4">
    <location>
        <begin position="734"/>
        <end position="1043"/>
    </location>
</feature>
<keyword evidence="2" id="KW-0802">TPR repeat</keyword>
<evidence type="ECO:0000313" key="5">
    <source>
        <dbReference type="EMBL" id="MDR9893005.1"/>
    </source>
</evidence>
<comment type="caution">
    <text evidence="5">The sequence shown here is derived from an EMBL/GenBank/DDBJ whole genome shotgun (WGS) entry which is preliminary data.</text>
</comment>
<dbReference type="PANTHER" id="PTHR45641">
    <property type="entry name" value="TETRATRICOPEPTIDE REPEAT PROTEIN (AFU_ORTHOLOGUE AFUA_6G03870)"/>
    <property type="match status" value="1"/>
</dbReference>
<gene>
    <name evidence="5" type="ORF">G7B40_000195</name>
</gene>
<sequence>MNEPRKKDELIPLQQTSLALSAEYANFLGEILLTISNSNGDRQSVYSLLEANLDKLQEGIQTRRGVSLPKILRRLAVARLPEMESESAQSMQESIRILGDWIQQFPLGNKAEKLEIAITCYEASAKFFSRDTSPQQWAELQNALGRVYQKRSSHNRTKNIEQAIYYYQEALDVLSREKFPRDWATTYNNLGTAYFDRILGSRLQNIEEAIRCYEQALLVRTFEELPEDWATTQHHLGNAYRDRIYGERADNLEKAISYYQQALKVRSAETLAENWADTQNNLGNAYRERIRGDRAQNLEQAIICYLNSLQIFTREAFPDAWATTQHNLGKVYSETILENREESLEQAILCYKAALEVHTREVSPQEWAATENNLGTAYRHRILGDKANNLEEAIAAYNAALEVFTEDDFPQDWAITQNNLGTVYREKGLIAEATECFWSALEIHSPETNPVECLKAGRNLGDTFFSAGLWADAIEGYLVAIRSVEQSRFWASTDKRRQEVMQQGVDIYANLVQSCINQGKLNLAIEYAERSKTRNLVDLLATRDLYPKGDVPTEILNQLQELRREIVLEQKRIDVVESNQEISEDRTRLNQLRQQLDNLITQKIQPIDDTFSTFYRVKPIKFVDVQKLLPNDHTALIEWYILPETFVAFIVTPQAQEPILWQSSKEDLQALVSWAREYLTADLEELGRWGWKDEEQKLSQTNILQNQRNVQIANAKDLATLLAQLGEILHLEHLLSFILPSCNHLILIPHRFLHLFPLHALPFNNGTCLLDCFPEGVRYAPSSQLLQLTQNQQRTEFSHLFAIQNPTGDLRFSDVEVEILRQNFTYQDVLVRDAAQKTAINNQRLRTAHCVHFACHSTFNIQSPLRTPIVLAGAVSKKAVELERDIFVRQTIQLEKCLILAEVFGLDLSQCRLVNLSACETAWTDYTSFSDEYIGLSSGFIYAGSPSVVCSLWSVNDLATAFLMIQFYNLLRTSTSVAVALNQAQLWLRDVTMTELENWIEENQLPLRPTIKIVISRLFRQIPDDARLFKEPFWWAGFCAIGQ</sequence>
<organism evidence="5 6">
    <name type="scientific">Aetokthonos hydrillicola Thurmond2011</name>
    <dbReference type="NCBI Taxonomy" id="2712845"/>
    <lineage>
        <taxon>Bacteria</taxon>
        <taxon>Bacillati</taxon>
        <taxon>Cyanobacteriota</taxon>
        <taxon>Cyanophyceae</taxon>
        <taxon>Nostocales</taxon>
        <taxon>Hapalosiphonaceae</taxon>
        <taxon>Aetokthonos</taxon>
    </lineage>
</organism>
<dbReference type="InterPro" id="IPR019734">
    <property type="entry name" value="TPR_rpt"/>
</dbReference>
<dbReference type="InterPro" id="IPR011990">
    <property type="entry name" value="TPR-like_helical_dom_sf"/>
</dbReference>
<evidence type="ECO:0000256" key="3">
    <source>
        <dbReference type="SAM" id="Coils"/>
    </source>
</evidence>
<dbReference type="RefSeq" id="WP_208340271.1">
    <property type="nucleotide sequence ID" value="NZ_CAWQFN010000640.1"/>
</dbReference>
<dbReference type="PANTHER" id="PTHR45641:SF19">
    <property type="entry name" value="NEPHROCYSTIN-3"/>
    <property type="match status" value="1"/>
</dbReference>
<dbReference type="Pfam" id="PF08238">
    <property type="entry name" value="Sel1"/>
    <property type="match status" value="3"/>
</dbReference>
<dbReference type="Gene3D" id="1.25.40.10">
    <property type="entry name" value="Tetratricopeptide repeat domain"/>
    <property type="match status" value="3"/>
</dbReference>
<protein>
    <submittedName>
        <fullName evidence="5">CHAT domain-containing protein</fullName>
    </submittedName>
</protein>
<accession>A0AAP5I1J7</accession>
<dbReference type="Pfam" id="PF12770">
    <property type="entry name" value="CHAT"/>
    <property type="match status" value="1"/>
</dbReference>
<dbReference type="InterPro" id="IPR024983">
    <property type="entry name" value="CHAT_dom"/>
</dbReference>
<dbReference type="SUPFAM" id="SSF48452">
    <property type="entry name" value="TPR-like"/>
    <property type="match status" value="2"/>
</dbReference>
<name>A0AAP5I1J7_9CYAN</name>
<evidence type="ECO:0000256" key="2">
    <source>
        <dbReference type="ARBA" id="ARBA00022803"/>
    </source>
</evidence>
<dbReference type="SMART" id="SM00028">
    <property type="entry name" value="TPR"/>
    <property type="match status" value="7"/>
</dbReference>
<dbReference type="Pfam" id="PF13374">
    <property type="entry name" value="TPR_10"/>
    <property type="match status" value="2"/>
</dbReference>
<feature type="coiled-coil region" evidence="3">
    <location>
        <begin position="559"/>
        <end position="602"/>
    </location>
</feature>
<evidence type="ECO:0000313" key="6">
    <source>
        <dbReference type="Proteomes" id="UP000667802"/>
    </source>
</evidence>
<evidence type="ECO:0000259" key="4">
    <source>
        <dbReference type="Pfam" id="PF12770"/>
    </source>
</evidence>
<keyword evidence="1" id="KW-0677">Repeat</keyword>
<dbReference type="SMART" id="SM00671">
    <property type="entry name" value="SEL1"/>
    <property type="match status" value="4"/>
</dbReference>
<dbReference type="Proteomes" id="UP000667802">
    <property type="component" value="Unassembled WGS sequence"/>
</dbReference>
<evidence type="ECO:0000256" key="1">
    <source>
        <dbReference type="ARBA" id="ARBA00022737"/>
    </source>
</evidence>
<dbReference type="EMBL" id="JAALHA020000001">
    <property type="protein sequence ID" value="MDR9893005.1"/>
    <property type="molecule type" value="Genomic_DNA"/>
</dbReference>
<keyword evidence="6" id="KW-1185">Reference proteome</keyword>
<dbReference type="AlphaFoldDB" id="A0AAP5I1J7"/>
<keyword evidence="3" id="KW-0175">Coiled coil</keyword>
<reference evidence="6" key="1">
    <citation type="journal article" date="2021" name="Science">
        <title>Hunting the eagle killer: A cyanobacterial neurotoxin causes vacuolar myelinopathy.</title>
        <authorList>
            <person name="Breinlinger S."/>
            <person name="Phillips T.J."/>
            <person name="Haram B.N."/>
            <person name="Mares J."/>
            <person name="Martinez Yerena J.A."/>
            <person name="Hrouzek P."/>
            <person name="Sobotka R."/>
            <person name="Henderson W.M."/>
            <person name="Schmieder P."/>
            <person name="Williams S.M."/>
            <person name="Lauderdale J.D."/>
            <person name="Wilde H.D."/>
            <person name="Gerrin W."/>
            <person name="Kust A."/>
            <person name="Washington J.W."/>
            <person name="Wagner C."/>
            <person name="Geier B."/>
            <person name="Liebeke M."/>
            <person name="Enke H."/>
            <person name="Niedermeyer T.H.J."/>
            <person name="Wilde S.B."/>
        </authorList>
    </citation>
    <scope>NUCLEOTIDE SEQUENCE [LARGE SCALE GENOMIC DNA]</scope>
    <source>
        <strain evidence="6">Thurmond2011</strain>
    </source>
</reference>
<proteinExistence type="predicted"/>